<reference evidence="1" key="1">
    <citation type="submission" date="2014-11" db="EMBL/GenBank/DDBJ databases">
        <authorList>
            <person name="Amaro Gonzalez C."/>
        </authorList>
    </citation>
    <scope>NUCLEOTIDE SEQUENCE</scope>
</reference>
<accession>A0A0E9WP34</accession>
<reference evidence="1" key="2">
    <citation type="journal article" date="2015" name="Fish Shellfish Immunol.">
        <title>Early steps in the European eel (Anguilla anguilla)-Vibrio vulnificus interaction in the gills: Role of the RtxA13 toxin.</title>
        <authorList>
            <person name="Callol A."/>
            <person name="Pajuelo D."/>
            <person name="Ebbesson L."/>
            <person name="Teles M."/>
            <person name="MacKenzie S."/>
            <person name="Amaro C."/>
        </authorList>
    </citation>
    <scope>NUCLEOTIDE SEQUENCE</scope>
</reference>
<proteinExistence type="predicted"/>
<organism evidence="1">
    <name type="scientific">Anguilla anguilla</name>
    <name type="common">European freshwater eel</name>
    <name type="synonym">Muraena anguilla</name>
    <dbReference type="NCBI Taxonomy" id="7936"/>
    <lineage>
        <taxon>Eukaryota</taxon>
        <taxon>Metazoa</taxon>
        <taxon>Chordata</taxon>
        <taxon>Craniata</taxon>
        <taxon>Vertebrata</taxon>
        <taxon>Euteleostomi</taxon>
        <taxon>Actinopterygii</taxon>
        <taxon>Neopterygii</taxon>
        <taxon>Teleostei</taxon>
        <taxon>Anguilliformes</taxon>
        <taxon>Anguillidae</taxon>
        <taxon>Anguilla</taxon>
    </lineage>
</organism>
<sequence length="48" mass="5531">MQKPEKKSIFFFIRELSQVQDCSVSNCREDKKDNAVELVGDEVQNKGL</sequence>
<evidence type="ECO:0000313" key="1">
    <source>
        <dbReference type="EMBL" id="JAH92194.1"/>
    </source>
</evidence>
<name>A0A0E9WP34_ANGAN</name>
<dbReference type="AlphaFoldDB" id="A0A0E9WP34"/>
<dbReference type="EMBL" id="GBXM01016383">
    <property type="protein sequence ID" value="JAH92194.1"/>
    <property type="molecule type" value="Transcribed_RNA"/>
</dbReference>
<protein>
    <submittedName>
        <fullName evidence="1">Uncharacterized protein</fullName>
    </submittedName>
</protein>